<organism evidence="2 3">
    <name type="scientific">Desulfobotulus mexicanus</name>
    <dbReference type="NCBI Taxonomy" id="2586642"/>
    <lineage>
        <taxon>Bacteria</taxon>
        <taxon>Pseudomonadati</taxon>
        <taxon>Thermodesulfobacteriota</taxon>
        <taxon>Desulfobacteria</taxon>
        <taxon>Desulfobacterales</taxon>
        <taxon>Desulfobacteraceae</taxon>
        <taxon>Desulfobotulus</taxon>
    </lineage>
</organism>
<gene>
    <name evidence="2" type="ORF">FIM25_10600</name>
</gene>
<feature type="transmembrane region" description="Helical" evidence="1">
    <location>
        <begin position="56"/>
        <end position="79"/>
    </location>
</feature>
<keyword evidence="1" id="KW-0472">Membrane</keyword>
<name>A0A5S5MF98_9BACT</name>
<evidence type="ECO:0000256" key="1">
    <source>
        <dbReference type="SAM" id="Phobius"/>
    </source>
</evidence>
<sequence>MIRAFIFKEWLKLRWAFLGLSLLGLGFLVFINHSLYREFAAGPAVPIWQNLVERQVMFFAGIKYFGVLAGLVTALVQWLPDIPNRGLRLQLHLPFPQMQGMAIVVFCGALTMIFVCVQILFLLLVITQYYFPWPVVRAVGLTVIPWMLAGLPVYAMTGALLLDTSPVRKVVYGLIGWQMASLYLAGCGYAGFEGVLGLYGLMALLMLFAPFIPAERFKRGAL</sequence>
<keyword evidence="1" id="KW-1133">Transmembrane helix</keyword>
<proteinExistence type="predicted"/>
<comment type="caution">
    <text evidence="2">The sequence shown here is derived from an EMBL/GenBank/DDBJ whole genome shotgun (WGS) entry which is preliminary data.</text>
</comment>
<dbReference type="OrthoDB" id="9157310at2"/>
<feature type="transmembrane region" description="Helical" evidence="1">
    <location>
        <begin position="100"/>
        <end position="131"/>
    </location>
</feature>
<keyword evidence="1" id="KW-0812">Transmembrane</keyword>
<dbReference type="Proteomes" id="UP000321899">
    <property type="component" value="Unassembled WGS sequence"/>
</dbReference>
<accession>A0A5S5MF98</accession>
<feature type="transmembrane region" description="Helical" evidence="1">
    <location>
        <begin position="198"/>
        <end position="214"/>
    </location>
</feature>
<feature type="transmembrane region" description="Helical" evidence="1">
    <location>
        <begin position="15"/>
        <end position="36"/>
    </location>
</feature>
<feature type="transmembrane region" description="Helical" evidence="1">
    <location>
        <begin position="174"/>
        <end position="192"/>
    </location>
</feature>
<keyword evidence="3" id="KW-1185">Reference proteome</keyword>
<protein>
    <submittedName>
        <fullName evidence="2">Uncharacterized protein</fullName>
    </submittedName>
</protein>
<feature type="transmembrane region" description="Helical" evidence="1">
    <location>
        <begin position="143"/>
        <end position="162"/>
    </location>
</feature>
<evidence type="ECO:0000313" key="3">
    <source>
        <dbReference type="Proteomes" id="UP000321899"/>
    </source>
</evidence>
<dbReference type="EMBL" id="VDMB01000012">
    <property type="protein sequence ID" value="TYT74401.1"/>
    <property type="molecule type" value="Genomic_DNA"/>
</dbReference>
<dbReference type="RefSeq" id="WP_139449067.1">
    <property type="nucleotide sequence ID" value="NZ_VDMB01000012.1"/>
</dbReference>
<dbReference type="AlphaFoldDB" id="A0A5S5MF98"/>
<reference evidence="2 3" key="1">
    <citation type="submission" date="2019-06" db="EMBL/GenBank/DDBJ databases">
        <title>Desulfobotulus mexicanus sp. nov., a novel sulfate-reducing bacterium isolated from the sediment of an alkaline crater lake in Mexico.</title>
        <authorList>
            <person name="Hirschler-Rea A."/>
        </authorList>
    </citation>
    <scope>NUCLEOTIDE SEQUENCE [LARGE SCALE GENOMIC DNA]</scope>
    <source>
        <strain evidence="2 3">PAR22N</strain>
    </source>
</reference>
<evidence type="ECO:0000313" key="2">
    <source>
        <dbReference type="EMBL" id="TYT74401.1"/>
    </source>
</evidence>